<dbReference type="InterPro" id="IPR009006">
    <property type="entry name" value="Ala_racemase/Decarboxylase_C"/>
</dbReference>
<proteinExistence type="predicted"/>
<dbReference type="EC" id="4.1.1.20" evidence="4"/>
<dbReference type="Gene3D" id="3.20.20.10">
    <property type="entry name" value="Alanine racemase"/>
    <property type="match status" value="1"/>
</dbReference>
<dbReference type="RefSeq" id="WP_209896773.1">
    <property type="nucleotide sequence ID" value="NZ_JAGGMR010000001.1"/>
</dbReference>
<evidence type="ECO:0000259" key="3">
    <source>
        <dbReference type="Pfam" id="PF02784"/>
    </source>
</evidence>
<keyword evidence="4" id="KW-0456">Lyase</keyword>
<dbReference type="InterPro" id="IPR029066">
    <property type="entry name" value="PLP-binding_barrel"/>
</dbReference>
<dbReference type="InterPro" id="IPR022644">
    <property type="entry name" value="De-COase2_N"/>
</dbReference>
<feature type="domain" description="Orn/DAP/Arg decarboxylase 2 N-terminal" evidence="3">
    <location>
        <begin position="46"/>
        <end position="248"/>
    </location>
</feature>
<evidence type="ECO:0000256" key="1">
    <source>
        <dbReference type="ARBA" id="ARBA00001933"/>
    </source>
</evidence>
<evidence type="ECO:0000313" key="5">
    <source>
        <dbReference type="Proteomes" id="UP001519325"/>
    </source>
</evidence>
<keyword evidence="5" id="KW-1185">Reference proteome</keyword>
<dbReference type="GO" id="GO:0008836">
    <property type="term" value="F:diaminopimelate decarboxylase activity"/>
    <property type="evidence" value="ECO:0007669"/>
    <property type="project" value="UniProtKB-EC"/>
</dbReference>
<evidence type="ECO:0000313" key="4">
    <source>
        <dbReference type="EMBL" id="MBP2193540.1"/>
    </source>
</evidence>
<dbReference type="SUPFAM" id="SSF50621">
    <property type="entry name" value="Alanine racemase C-terminal domain-like"/>
    <property type="match status" value="1"/>
</dbReference>
<dbReference type="PANTHER" id="PTHR43727">
    <property type="entry name" value="DIAMINOPIMELATE DECARBOXYLASE"/>
    <property type="match status" value="1"/>
</dbReference>
<protein>
    <submittedName>
        <fullName evidence="4">Diaminopimelate decarboxylase</fullName>
        <ecNumber evidence="4">4.1.1.20</ecNumber>
    </submittedName>
</protein>
<reference evidence="4 5" key="1">
    <citation type="submission" date="2021-03" db="EMBL/GenBank/DDBJ databases">
        <title>Sequencing the genomes of 1000 actinobacteria strains.</title>
        <authorList>
            <person name="Klenk H.-P."/>
        </authorList>
    </citation>
    <scope>NUCLEOTIDE SEQUENCE [LARGE SCALE GENOMIC DNA]</scope>
    <source>
        <strain evidence="4 5">DSM 45516</strain>
    </source>
</reference>
<dbReference type="Gene3D" id="2.40.37.10">
    <property type="entry name" value="Lyase, Ornithine Decarboxylase, Chain A, domain 1"/>
    <property type="match status" value="1"/>
</dbReference>
<dbReference type="EMBL" id="JAGGMR010000001">
    <property type="protein sequence ID" value="MBP2193540.1"/>
    <property type="molecule type" value="Genomic_DNA"/>
</dbReference>
<keyword evidence="2" id="KW-0663">Pyridoxal phosphate</keyword>
<dbReference type="Pfam" id="PF02784">
    <property type="entry name" value="Orn_Arg_deC_N"/>
    <property type="match status" value="1"/>
</dbReference>
<dbReference type="PANTHER" id="PTHR43727:SF2">
    <property type="entry name" value="GROUP IV DECARBOXYLASE"/>
    <property type="match status" value="1"/>
</dbReference>
<evidence type="ECO:0000256" key="2">
    <source>
        <dbReference type="ARBA" id="ARBA00022898"/>
    </source>
</evidence>
<organism evidence="4 5">
    <name type="scientific">Nocardia goodfellowii</name>
    <dbReference type="NCBI Taxonomy" id="882446"/>
    <lineage>
        <taxon>Bacteria</taxon>
        <taxon>Bacillati</taxon>
        <taxon>Actinomycetota</taxon>
        <taxon>Actinomycetes</taxon>
        <taxon>Mycobacteriales</taxon>
        <taxon>Nocardiaceae</taxon>
        <taxon>Nocardia</taxon>
    </lineage>
</organism>
<sequence length="445" mass="48705">MDLSTELVKLPALEREWQRRVRCEPGFLFDIQHAVGGPFHVVYPRQFERNLRSFQEVLAAHRVSGRVYYGKKANKAGCWLDVIADHDGSVDVASEPELVHALAHGVRGRDIGVTGAAKSAQLLRLAARHDCVVAVDALDELERLAEIAATAGRVRILLRRLPTDAPDSRFGLSGADLDYAVTRCGQLASVELIGFSFHLDGYQVRPRAELAYDLITLCAKAKAQGHPISAISVGGGFACSYLSAADWAAFTERGTDELFHAGKRFDKFYPYAQGPNGAAMLDAILSTAFDGRALAEHLPANDLELFLEPGRALLIDAGFTAFPVLGFKRNADYGITTVQGLSMSVSEQWKGSEFLPDPILLPRNVDPAAAPTASCVGGSSCMEYDVLTWRKIILPQPPQFGDLLLYPNTAGYQMDKNESEFHQLPLPPKVVVTDDGDRLSWRLDR</sequence>
<comment type="cofactor">
    <cofactor evidence="1">
        <name>pyridoxal 5'-phosphate</name>
        <dbReference type="ChEBI" id="CHEBI:597326"/>
    </cofactor>
</comment>
<name>A0ABS4QPB5_9NOCA</name>
<dbReference type="Proteomes" id="UP001519325">
    <property type="component" value="Unassembled WGS sequence"/>
</dbReference>
<dbReference type="SUPFAM" id="SSF51419">
    <property type="entry name" value="PLP-binding barrel"/>
    <property type="match status" value="1"/>
</dbReference>
<accession>A0ABS4QPB5</accession>
<gene>
    <name evidence="4" type="ORF">BJ987_006441</name>
</gene>
<comment type="caution">
    <text evidence="4">The sequence shown here is derived from an EMBL/GenBank/DDBJ whole genome shotgun (WGS) entry which is preliminary data.</text>
</comment>